<protein>
    <submittedName>
        <fullName evidence="1">Regulator of protease activity HflC, stomatin/prohibitin superfamily</fullName>
    </submittedName>
</protein>
<evidence type="ECO:0000313" key="2">
    <source>
        <dbReference type="Proteomes" id="UP000192328"/>
    </source>
</evidence>
<proteinExistence type="predicted"/>
<dbReference type="EMBL" id="FWXZ01000002">
    <property type="protein sequence ID" value="SMC48552.1"/>
    <property type="molecule type" value="Genomic_DNA"/>
</dbReference>
<keyword evidence="1" id="KW-0378">Hydrolase</keyword>
<accession>A0AC61PJQ0</accession>
<gene>
    <name evidence="1" type="ORF">SAMN06297397_1001</name>
</gene>
<sequence>MKKGLIILVAVIILALVVATTCTATVQTGYTGIVTTFGKVEDVTLEAGLHFKSPFQSIIPMDNREQKSTFETQAFSSDIQQVDITGSINYAINKSTAMNLFKEVGTDYFNKLVYPRMLEITKGVFSKYTAENLVANRQKLSELIREGLDNELDEYGINVISVSLENLDFTDAFTDAVEAKQVAAQKKLQAEIEQNQMTMETQQQAERKRINAEAEANVAKINADADAYALQVRSEAEAEANKKIAESLTENLIRFNEIKAWDGKLPTYMGGEGGTTMPILNLGGAADTQAVGE</sequence>
<keyword evidence="1" id="KW-0645">Protease</keyword>
<keyword evidence="2" id="KW-1185">Reference proteome</keyword>
<comment type="caution">
    <text evidence="1">The sequence shown here is derived from an EMBL/GenBank/DDBJ whole genome shotgun (WGS) entry which is preliminary data.</text>
</comment>
<organism evidence="1 2">
    <name type="scientific">Aristaeella lactis</name>
    <dbReference type="NCBI Taxonomy" id="3046383"/>
    <lineage>
        <taxon>Bacteria</taxon>
        <taxon>Bacillati</taxon>
        <taxon>Bacillota</taxon>
        <taxon>Clostridia</taxon>
        <taxon>Eubacteriales</taxon>
        <taxon>Aristaeellaceae</taxon>
        <taxon>Aristaeella</taxon>
    </lineage>
</organism>
<reference evidence="1" key="1">
    <citation type="submission" date="2017-04" db="EMBL/GenBank/DDBJ databases">
        <authorList>
            <person name="Varghese N."/>
            <person name="Submissions S."/>
        </authorList>
    </citation>
    <scope>NUCLEOTIDE SEQUENCE</scope>
    <source>
        <strain evidence="1">WTE2008</strain>
    </source>
</reference>
<dbReference type="Proteomes" id="UP000192328">
    <property type="component" value="Unassembled WGS sequence"/>
</dbReference>
<evidence type="ECO:0000313" key="1">
    <source>
        <dbReference type="EMBL" id="SMC48552.1"/>
    </source>
</evidence>
<name>A0AC61PJQ0_9FIRM</name>